<name>A0ABR6RK90_9BURK</name>
<dbReference type="InterPro" id="IPR000847">
    <property type="entry name" value="LysR_HTH_N"/>
</dbReference>
<gene>
    <name evidence="6" type="ORF">HNP33_003670</name>
</gene>
<keyword evidence="2" id="KW-0805">Transcription regulation</keyword>
<evidence type="ECO:0000313" key="7">
    <source>
        <dbReference type="Proteomes" id="UP000562492"/>
    </source>
</evidence>
<dbReference type="Gene3D" id="1.10.10.10">
    <property type="entry name" value="Winged helix-like DNA-binding domain superfamily/Winged helix DNA-binding domain"/>
    <property type="match status" value="1"/>
</dbReference>
<evidence type="ECO:0000313" key="6">
    <source>
        <dbReference type="EMBL" id="MBB6579556.1"/>
    </source>
</evidence>
<dbReference type="SUPFAM" id="SSF46785">
    <property type="entry name" value="Winged helix' DNA-binding domain"/>
    <property type="match status" value="1"/>
</dbReference>
<dbReference type="RefSeq" id="WP_184711034.1">
    <property type="nucleotide sequence ID" value="NZ_JACHKZ010000032.1"/>
</dbReference>
<comment type="similarity">
    <text evidence="1">Belongs to the LysR transcriptional regulatory family.</text>
</comment>
<protein>
    <submittedName>
        <fullName evidence="6">DNA-binding transcriptional LysR family regulator</fullName>
    </submittedName>
</protein>
<organism evidence="6 7">
    <name type="scientific">Comamonas odontotermitis</name>
    <dbReference type="NCBI Taxonomy" id="379895"/>
    <lineage>
        <taxon>Bacteria</taxon>
        <taxon>Pseudomonadati</taxon>
        <taxon>Pseudomonadota</taxon>
        <taxon>Betaproteobacteria</taxon>
        <taxon>Burkholderiales</taxon>
        <taxon>Comamonadaceae</taxon>
        <taxon>Comamonas</taxon>
    </lineage>
</organism>
<sequence length="297" mass="32176">MADFDISLLRTFASVVDSGGFSRAGERVHRTQSTVSQQIKKLEEQAGRQLLSRGARSSLLTPDGERMLSYARRILALHDEARNLFAEDLPELVRVGVTEDLAVDSLPAALSPLALGDDHVRLEVRCGLSRLLEADLGNGLLDVALFRRVESQPSSGPDCWAESLQWVCAQGSRPEQSQVLPLVLFPHECILRGYALGQLDAMGRRWRIAYTSPNVSGIQAAVRAGLGVALLSQRMLPLQGLRVIAPGEGLPSLPQVSVLLRSGPGALGPRAQQVMELLRAHMDETVAASHKQASVWA</sequence>
<dbReference type="InterPro" id="IPR036388">
    <property type="entry name" value="WH-like_DNA-bd_sf"/>
</dbReference>
<feature type="domain" description="HTH lysR-type" evidence="5">
    <location>
        <begin position="4"/>
        <end position="61"/>
    </location>
</feature>
<dbReference type="SUPFAM" id="SSF53850">
    <property type="entry name" value="Periplasmic binding protein-like II"/>
    <property type="match status" value="1"/>
</dbReference>
<keyword evidence="7" id="KW-1185">Reference proteome</keyword>
<reference evidence="6 7" key="1">
    <citation type="submission" date="2020-08" db="EMBL/GenBank/DDBJ databases">
        <title>Functional genomics of gut bacteria from endangered species of beetles.</title>
        <authorList>
            <person name="Carlos-Shanley C."/>
        </authorList>
    </citation>
    <scope>NUCLEOTIDE SEQUENCE [LARGE SCALE GENOMIC DNA]</scope>
    <source>
        <strain evidence="6 7">S00124</strain>
    </source>
</reference>
<dbReference type="Pfam" id="PF03466">
    <property type="entry name" value="LysR_substrate"/>
    <property type="match status" value="1"/>
</dbReference>
<evidence type="ECO:0000256" key="2">
    <source>
        <dbReference type="ARBA" id="ARBA00023015"/>
    </source>
</evidence>
<dbReference type="PRINTS" id="PR00039">
    <property type="entry name" value="HTHLYSR"/>
</dbReference>
<evidence type="ECO:0000256" key="3">
    <source>
        <dbReference type="ARBA" id="ARBA00023125"/>
    </source>
</evidence>
<dbReference type="Pfam" id="PF00126">
    <property type="entry name" value="HTH_1"/>
    <property type="match status" value="1"/>
</dbReference>
<evidence type="ECO:0000259" key="5">
    <source>
        <dbReference type="PROSITE" id="PS50931"/>
    </source>
</evidence>
<evidence type="ECO:0000256" key="1">
    <source>
        <dbReference type="ARBA" id="ARBA00009437"/>
    </source>
</evidence>
<accession>A0ABR6RK90</accession>
<comment type="caution">
    <text evidence="6">The sequence shown here is derived from an EMBL/GenBank/DDBJ whole genome shotgun (WGS) entry which is preliminary data.</text>
</comment>
<dbReference type="PROSITE" id="PS50931">
    <property type="entry name" value="HTH_LYSR"/>
    <property type="match status" value="1"/>
</dbReference>
<dbReference type="InterPro" id="IPR036390">
    <property type="entry name" value="WH_DNA-bd_sf"/>
</dbReference>
<dbReference type="EMBL" id="JACHKZ010000032">
    <property type="protein sequence ID" value="MBB6579556.1"/>
    <property type="molecule type" value="Genomic_DNA"/>
</dbReference>
<dbReference type="PANTHER" id="PTHR30579:SF7">
    <property type="entry name" value="HTH-TYPE TRANSCRIPTIONAL REGULATOR LRHA-RELATED"/>
    <property type="match status" value="1"/>
</dbReference>
<dbReference type="Gene3D" id="3.40.190.10">
    <property type="entry name" value="Periplasmic binding protein-like II"/>
    <property type="match status" value="2"/>
</dbReference>
<proteinExistence type="inferred from homology"/>
<keyword evidence="4" id="KW-0804">Transcription</keyword>
<dbReference type="InterPro" id="IPR050176">
    <property type="entry name" value="LTTR"/>
</dbReference>
<dbReference type="Proteomes" id="UP000562492">
    <property type="component" value="Unassembled WGS sequence"/>
</dbReference>
<dbReference type="GO" id="GO:0003677">
    <property type="term" value="F:DNA binding"/>
    <property type="evidence" value="ECO:0007669"/>
    <property type="project" value="UniProtKB-KW"/>
</dbReference>
<dbReference type="InterPro" id="IPR005119">
    <property type="entry name" value="LysR_subst-bd"/>
</dbReference>
<keyword evidence="3 6" id="KW-0238">DNA-binding</keyword>
<dbReference type="PANTHER" id="PTHR30579">
    <property type="entry name" value="TRANSCRIPTIONAL REGULATOR"/>
    <property type="match status" value="1"/>
</dbReference>
<evidence type="ECO:0000256" key="4">
    <source>
        <dbReference type="ARBA" id="ARBA00023163"/>
    </source>
</evidence>